<dbReference type="OrthoDB" id="10457940at2759"/>
<reference evidence="1 2" key="1">
    <citation type="submission" date="2015-01" db="EMBL/GenBank/DDBJ databases">
        <title>Evolution of Trichinella species and genotypes.</title>
        <authorList>
            <person name="Korhonen P.K."/>
            <person name="Edoardo P."/>
            <person name="Giuseppe L.R."/>
            <person name="Gasser R.B."/>
        </authorList>
    </citation>
    <scope>NUCLEOTIDE SEQUENCE [LARGE SCALE GENOMIC DNA]</scope>
    <source>
        <strain evidence="1">ISS37</strain>
    </source>
</reference>
<proteinExistence type="predicted"/>
<sequence>MSYAECERGRMSATKKTALLGNTINLRFTDLGSIVPFNQIGKYRTSHGDCVLPDDRGFRDETKEVPATKSDI</sequence>
<protein>
    <submittedName>
        <fullName evidence="1">Uncharacterized protein</fullName>
    </submittedName>
</protein>
<dbReference type="AlphaFoldDB" id="A0A0V0S1S4"/>
<accession>A0A0V0S1S4</accession>
<gene>
    <name evidence="1" type="ORF">T07_5586</name>
</gene>
<dbReference type="Proteomes" id="UP000054630">
    <property type="component" value="Unassembled WGS sequence"/>
</dbReference>
<organism evidence="1 2">
    <name type="scientific">Trichinella nelsoni</name>
    <dbReference type="NCBI Taxonomy" id="6336"/>
    <lineage>
        <taxon>Eukaryota</taxon>
        <taxon>Metazoa</taxon>
        <taxon>Ecdysozoa</taxon>
        <taxon>Nematoda</taxon>
        <taxon>Enoplea</taxon>
        <taxon>Dorylaimia</taxon>
        <taxon>Trichinellida</taxon>
        <taxon>Trichinellidae</taxon>
        <taxon>Trichinella</taxon>
    </lineage>
</organism>
<evidence type="ECO:0000313" key="1">
    <source>
        <dbReference type="EMBL" id="KRX20696.1"/>
    </source>
</evidence>
<name>A0A0V0S1S4_9BILA</name>
<evidence type="ECO:0000313" key="2">
    <source>
        <dbReference type="Proteomes" id="UP000054630"/>
    </source>
</evidence>
<keyword evidence="2" id="KW-1185">Reference proteome</keyword>
<comment type="caution">
    <text evidence="1">The sequence shown here is derived from an EMBL/GenBank/DDBJ whole genome shotgun (WGS) entry which is preliminary data.</text>
</comment>
<dbReference type="EMBL" id="JYDL01000046">
    <property type="protein sequence ID" value="KRX20696.1"/>
    <property type="molecule type" value="Genomic_DNA"/>
</dbReference>